<dbReference type="InterPro" id="IPR011110">
    <property type="entry name" value="Reg_prop"/>
</dbReference>
<dbReference type="SUPFAM" id="SSF63829">
    <property type="entry name" value="Calcium-dependent phosphotriesterase"/>
    <property type="match status" value="1"/>
</dbReference>
<dbReference type="EMBL" id="PYAS01000004">
    <property type="protein sequence ID" value="PSL30552.1"/>
    <property type="molecule type" value="Genomic_DNA"/>
</dbReference>
<name>A0A2P8G983_9BACT</name>
<gene>
    <name evidence="2" type="ORF">CLV60_104495</name>
</gene>
<sequence>MKKCLRLLVLLLAVSSTWCEAQNAPKEVAKPDTMGIISAHGPQGITRNIIQDRKGNIWIAAFDGIFRYDGKSFTNITAKVSSARFFSVLEDRKGNFWFGTIGSGVYYYNPEQAAGEAFQHFTTAEGLVDDRVPHIYEDKGGNIWFGTLKGVSRYDGKQFRNYRANWGPSFTSLETGELPPDDHDDVNSIVEDKSGKFWVGTRGNARVYDGKVSSLLVHGGHTFTNVRTIIEDSKGNVWLAGRDGLWRYDGITFTQFTDDFVGYVHEDRMGNIWTSSEDAVSGKWGISRYDKKVLHDKKPTATKIPSEYAMNERMTFGILEANDGSIWFGSLDGVYRYDGKTIKGFK</sequence>
<dbReference type="Proteomes" id="UP000241964">
    <property type="component" value="Unassembled WGS sequence"/>
</dbReference>
<keyword evidence="3" id="KW-1185">Reference proteome</keyword>
<dbReference type="Gene3D" id="2.130.10.10">
    <property type="entry name" value="YVTN repeat-like/Quinoprotein amine dehydrogenase"/>
    <property type="match status" value="3"/>
</dbReference>
<comment type="caution">
    <text evidence="2">The sequence shown here is derived from an EMBL/GenBank/DDBJ whole genome shotgun (WGS) entry which is preliminary data.</text>
</comment>
<dbReference type="Pfam" id="PF07494">
    <property type="entry name" value="Reg_prop"/>
    <property type="match status" value="4"/>
</dbReference>
<feature type="signal peptide" evidence="1">
    <location>
        <begin position="1"/>
        <end position="21"/>
    </location>
</feature>
<protein>
    <submittedName>
        <fullName evidence="2">Two component regulator with propeller domain</fullName>
    </submittedName>
</protein>
<keyword evidence="1" id="KW-0732">Signal</keyword>
<evidence type="ECO:0000313" key="3">
    <source>
        <dbReference type="Proteomes" id="UP000241964"/>
    </source>
</evidence>
<evidence type="ECO:0000256" key="1">
    <source>
        <dbReference type="SAM" id="SignalP"/>
    </source>
</evidence>
<proteinExistence type="predicted"/>
<dbReference type="RefSeq" id="WP_106595404.1">
    <property type="nucleotide sequence ID" value="NZ_PYAS01000004.1"/>
</dbReference>
<dbReference type="OrthoDB" id="799853at2"/>
<dbReference type="InterPro" id="IPR015943">
    <property type="entry name" value="WD40/YVTN_repeat-like_dom_sf"/>
</dbReference>
<organism evidence="2 3">
    <name type="scientific">Dyadobacter jiangsuensis</name>
    <dbReference type="NCBI Taxonomy" id="1591085"/>
    <lineage>
        <taxon>Bacteria</taxon>
        <taxon>Pseudomonadati</taxon>
        <taxon>Bacteroidota</taxon>
        <taxon>Cytophagia</taxon>
        <taxon>Cytophagales</taxon>
        <taxon>Spirosomataceae</taxon>
        <taxon>Dyadobacter</taxon>
    </lineage>
</organism>
<evidence type="ECO:0000313" key="2">
    <source>
        <dbReference type="EMBL" id="PSL30552.1"/>
    </source>
</evidence>
<reference evidence="2 3" key="1">
    <citation type="submission" date="2018-03" db="EMBL/GenBank/DDBJ databases">
        <title>Genomic Encyclopedia of Archaeal and Bacterial Type Strains, Phase II (KMG-II): from individual species to whole genera.</title>
        <authorList>
            <person name="Goeker M."/>
        </authorList>
    </citation>
    <scope>NUCLEOTIDE SEQUENCE [LARGE SCALE GENOMIC DNA]</scope>
    <source>
        <strain evidence="2 3">DSM 29057</strain>
    </source>
</reference>
<feature type="chain" id="PRO_5015178719" evidence="1">
    <location>
        <begin position="22"/>
        <end position="346"/>
    </location>
</feature>
<accession>A0A2P8G983</accession>
<dbReference type="AlphaFoldDB" id="A0A2P8G983"/>